<sequence length="99" mass="10859">MGNKRNGLLALLGLGAFAFWKYKNSTPEQQQKVKDQLSNAKDNFNKWGGDLKTKANDLASQVQSKAGDLTAQAKSKAEEFSAKAETKASEVRSDVNQHM</sequence>
<dbReference type="EMBL" id="JADKYY010000001">
    <property type="protein sequence ID" value="MBF5026295.1"/>
    <property type="molecule type" value="Genomic_DNA"/>
</dbReference>
<evidence type="ECO:0000313" key="3">
    <source>
        <dbReference type="Proteomes" id="UP000694480"/>
    </source>
</evidence>
<comment type="caution">
    <text evidence="2">The sequence shown here is derived from an EMBL/GenBank/DDBJ whole genome shotgun (WGS) entry which is preliminary data.</text>
</comment>
<name>A0A930YTX5_9FLAO</name>
<dbReference type="RefSeq" id="WP_194738226.1">
    <property type="nucleotide sequence ID" value="NZ_JADKYY010000001.1"/>
</dbReference>
<keyword evidence="3" id="KW-1185">Reference proteome</keyword>
<reference evidence="2" key="1">
    <citation type="submission" date="2020-11" db="EMBL/GenBank/DDBJ databases">
        <title>Genome seq and assembly of Planobacterium sp.</title>
        <authorList>
            <person name="Chhetri G."/>
        </authorList>
    </citation>
    <scope>NUCLEOTIDE SEQUENCE</scope>
    <source>
        <strain evidence="2">GCR5</strain>
    </source>
</reference>
<proteinExistence type="predicted"/>
<accession>A0A930YTX5</accession>
<evidence type="ECO:0000256" key="1">
    <source>
        <dbReference type="SAM" id="MobiDB-lite"/>
    </source>
</evidence>
<protein>
    <submittedName>
        <fullName evidence="2">YtxH domain-containing protein</fullName>
    </submittedName>
</protein>
<dbReference type="Proteomes" id="UP000694480">
    <property type="component" value="Unassembled WGS sequence"/>
</dbReference>
<feature type="region of interest" description="Disordered" evidence="1">
    <location>
        <begin position="77"/>
        <end position="99"/>
    </location>
</feature>
<evidence type="ECO:0000313" key="2">
    <source>
        <dbReference type="EMBL" id="MBF5026295.1"/>
    </source>
</evidence>
<gene>
    <name evidence="2" type="ORF">IC612_00600</name>
</gene>
<organism evidence="2 3">
    <name type="scientific">Planobacterium oryzisoli</name>
    <dbReference type="NCBI Taxonomy" id="2771435"/>
    <lineage>
        <taxon>Bacteria</taxon>
        <taxon>Pseudomonadati</taxon>
        <taxon>Bacteroidota</taxon>
        <taxon>Flavobacteriia</taxon>
        <taxon>Flavobacteriales</taxon>
        <taxon>Weeksellaceae</taxon>
        <taxon>Chryseobacterium group</taxon>
        <taxon>Chryseobacterium</taxon>
    </lineage>
</organism>
<dbReference type="Gene3D" id="1.20.120.20">
    <property type="entry name" value="Apolipoprotein"/>
    <property type="match status" value="1"/>
</dbReference>
<dbReference type="AlphaFoldDB" id="A0A930YTX5"/>